<organism evidence="1 2">
    <name type="scientific">Gossypium arboreum</name>
    <name type="common">Tree cotton</name>
    <name type="synonym">Gossypium nanking</name>
    <dbReference type="NCBI Taxonomy" id="29729"/>
    <lineage>
        <taxon>Eukaryota</taxon>
        <taxon>Viridiplantae</taxon>
        <taxon>Streptophyta</taxon>
        <taxon>Embryophyta</taxon>
        <taxon>Tracheophyta</taxon>
        <taxon>Spermatophyta</taxon>
        <taxon>Magnoliopsida</taxon>
        <taxon>eudicotyledons</taxon>
        <taxon>Gunneridae</taxon>
        <taxon>Pentapetalae</taxon>
        <taxon>rosids</taxon>
        <taxon>malvids</taxon>
        <taxon>Malvales</taxon>
        <taxon>Malvaceae</taxon>
        <taxon>Malvoideae</taxon>
        <taxon>Gossypium</taxon>
    </lineage>
</organism>
<dbReference type="Proteomes" id="UP000032142">
    <property type="component" value="Unassembled WGS sequence"/>
</dbReference>
<evidence type="ECO:0000313" key="2">
    <source>
        <dbReference type="Proteomes" id="UP000032142"/>
    </source>
</evidence>
<keyword evidence="2" id="KW-1185">Reference proteome</keyword>
<name>A0A0B0PKD3_GOSAR</name>
<accession>A0A0B0PKD3</accession>
<protein>
    <submittedName>
        <fullName evidence="1">Diablo, mitochondrial</fullName>
    </submittedName>
</protein>
<dbReference type="EMBL" id="KN439185">
    <property type="protein sequence ID" value="KHG26928.1"/>
    <property type="molecule type" value="Genomic_DNA"/>
</dbReference>
<proteinExistence type="predicted"/>
<evidence type="ECO:0000313" key="1">
    <source>
        <dbReference type="EMBL" id="KHG26928.1"/>
    </source>
</evidence>
<dbReference type="AlphaFoldDB" id="A0A0B0PKD3"/>
<reference evidence="2" key="1">
    <citation type="submission" date="2014-09" db="EMBL/GenBank/DDBJ databases">
        <authorList>
            <person name="Mudge J."/>
            <person name="Ramaraj T."/>
            <person name="Lindquist I.E."/>
            <person name="Bharti A.K."/>
            <person name="Sundararajan A."/>
            <person name="Cameron C.T."/>
            <person name="Woodward J.E."/>
            <person name="May G.D."/>
            <person name="Brubaker C."/>
            <person name="Broadhvest J."/>
            <person name="Wilkins T.A."/>
        </authorList>
    </citation>
    <scope>NUCLEOTIDE SEQUENCE</scope>
    <source>
        <strain evidence="2">cv. AKA8401</strain>
    </source>
</reference>
<sequence>MNFPIMALMSFPLYSLDKLPDRLFMSFSKCLSSSFPLQGLRVCFLIMCPNWVSLKNELTNYSSVH</sequence>
<gene>
    <name evidence="1" type="ORF">F383_00316</name>
</gene>